<evidence type="ECO:0000256" key="1">
    <source>
        <dbReference type="SAM" id="MobiDB-lite"/>
    </source>
</evidence>
<feature type="compositionally biased region" description="Basic and acidic residues" evidence="1">
    <location>
        <begin position="20"/>
        <end position="35"/>
    </location>
</feature>
<organism evidence="2">
    <name type="scientific">Tetraodon nigroviridis</name>
    <name type="common">Spotted green pufferfish</name>
    <name type="synonym">Chelonodon nigroviridis</name>
    <dbReference type="NCBI Taxonomy" id="99883"/>
    <lineage>
        <taxon>Eukaryota</taxon>
        <taxon>Metazoa</taxon>
        <taxon>Chordata</taxon>
        <taxon>Craniata</taxon>
        <taxon>Vertebrata</taxon>
        <taxon>Euteleostomi</taxon>
        <taxon>Actinopterygii</taxon>
        <taxon>Neopterygii</taxon>
        <taxon>Teleostei</taxon>
        <taxon>Neoteleostei</taxon>
        <taxon>Acanthomorphata</taxon>
        <taxon>Eupercaria</taxon>
        <taxon>Tetraodontiformes</taxon>
        <taxon>Tetradontoidea</taxon>
        <taxon>Tetraodontidae</taxon>
        <taxon>Tetraodon</taxon>
    </lineage>
</organism>
<accession>Q4SX27</accession>
<evidence type="ECO:0000313" key="2">
    <source>
        <dbReference type="EMBL" id="CAF94805.1"/>
    </source>
</evidence>
<dbReference type="AlphaFoldDB" id="Q4SX27"/>
<reference evidence="2" key="2">
    <citation type="submission" date="2004-02" db="EMBL/GenBank/DDBJ databases">
        <authorList>
            <consortium name="Genoscope"/>
            <consortium name="Whitehead Institute Centre for Genome Research"/>
        </authorList>
    </citation>
    <scope>NUCLEOTIDE SEQUENCE</scope>
</reference>
<dbReference type="KEGG" id="tng:GSTEN00011156G001"/>
<protein>
    <submittedName>
        <fullName evidence="2">(spotted green pufferfish) hypothetical protein</fullName>
    </submittedName>
</protein>
<proteinExistence type="predicted"/>
<name>Q4SX27_TETNG</name>
<feature type="non-terminal residue" evidence="2">
    <location>
        <position position="1"/>
    </location>
</feature>
<gene>
    <name evidence="2" type="ORF">GSTENG00011156001</name>
</gene>
<comment type="caution">
    <text evidence="2">The sequence shown here is derived from an EMBL/GenBank/DDBJ whole genome shotgun (WGS) entry which is preliminary data.</text>
</comment>
<feature type="region of interest" description="Disordered" evidence="1">
    <location>
        <begin position="1"/>
        <end position="37"/>
    </location>
</feature>
<sequence length="71" mass="7802">AYLCPGRGGEAAETGPVQNGERKEAASGEAHRSGEGRTPPLRYLVFITCHGLHTAPIFRQIVCFFFCDFFL</sequence>
<dbReference type="EMBL" id="CAAE01013101">
    <property type="protein sequence ID" value="CAF94805.1"/>
    <property type="molecule type" value="Genomic_DNA"/>
</dbReference>
<reference evidence="2" key="1">
    <citation type="journal article" date="2004" name="Nature">
        <title>Genome duplication in the teleost fish Tetraodon nigroviridis reveals the early vertebrate proto-karyotype.</title>
        <authorList>
            <person name="Jaillon O."/>
            <person name="Aury J.-M."/>
            <person name="Brunet F."/>
            <person name="Petit J.-L."/>
            <person name="Stange-Thomann N."/>
            <person name="Mauceli E."/>
            <person name="Bouneau L."/>
            <person name="Fischer C."/>
            <person name="Ozouf-Costaz C."/>
            <person name="Bernot A."/>
            <person name="Nicaud S."/>
            <person name="Jaffe D."/>
            <person name="Fisher S."/>
            <person name="Lutfalla G."/>
            <person name="Dossat C."/>
            <person name="Segurens B."/>
            <person name="Dasilva C."/>
            <person name="Salanoubat M."/>
            <person name="Levy M."/>
            <person name="Boudet N."/>
            <person name="Castellano S."/>
            <person name="Anthouard V."/>
            <person name="Jubin C."/>
            <person name="Castelli V."/>
            <person name="Katinka M."/>
            <person name="Vacherie B."/>
            <person name="Biemont C."/>
            <person name="Skalli Z."/>
            <person name="Cattolico L."/>
            <person name="Poulain J."/>
            <person name="De Berardinis V."/>
            <person name="Cruaud C."/>
            <person name="Duprat S."/>
            <person name="Brottier P."/>
            <person name="Coutanceau J.-P."/>
            <person name="Gouzy J."/>
            <person name="Parra G."/>
            <person name="Lardier G."/>
            <person name="Chapple C."/>
            <person name="McKernan K.J."/>
            <person name="McEwan P."/>
            <person name="Bosak S."/>
            <person name="Kellis M."/>
            <person name="Volff J.-N."/>
            <person name="Guigo R."/>
            <person name="Zody M.C."/>
            <person name="Mesirov J."/>
            <person name="Lindblad-Toh K."/>
            <person name="Birren B."/>
            <person name="Nusbaum C."/>
            <person name="Kahn D."/>
            <person name="Robinson-Rechavi M."/>
            <person name="Laudet V."/>
            <person name="Schachter V."/>
            <person name="Quetier F."/>
            <person name="Saurin W."/>
            <person name="Scarpelli C."/>
            <person name="Wincker P."/>
            <person name="Lander E.S."/>
            <person name="Weissenbach J."/>
            <person name="Roest Crollius H."/>
        </authorList>
    </citation>
    <scope>NUCLEOTIDE SEQUENCE [LARGE SCALE GENOMIC DNA]</scope>
</reference>